<keyword evidence="8" id="KW-1185">Reference proteome</keyword>
<dbReference type="InterPro" id="IPR000014">
    <property type="entry name" value="PAS"/>
</dbReference>
<feature type="domain" description="PAC" evidence="6">
    <location>
        <begin position="208"/>
        <end position="261"/>
    </location>
</feature>
<dbReference type="Proteomes" id="UP000199564">
    <property type="component" value="Unassembled WGS sequence"/>
</dbReference>
<reference evidence="8" key="1">
    <citation type="submission" date="2016-10" db="EMBL/GenBank/DDBJ databases">
        <authorList>
            <person name="Varghese N."/>
            <person name="Submissions S."/>
        </authorList>
    </citation>
    <scope>NUCLEOTIDE SEQUENCE [LARGE SCALE GENOMIC DNA]</scope>
    <source>
        <strain evidence="8">DSM 15282</strain>
    </source>
</reference>
<dbReference type="CDD" id="cd00130">
    <property type="entry name" value="PAS"/>
    <property type="match status" value="1"/>
</dbReference>
<dbReference type="InterPro" id="IPR035965">
    <property type="entry name" value="PAS-like_dom_sf"/>
</dbReference>
<dbReference type="Gene3D" id="3.30.450.20">
    <property type="entry name" value="PAS domain"/>
    <property type="match status" value="1"/>
</dbReference>
<dbReference type="GO" id="GO:0004673">
    <property type="term" value="F:protein histidine kinase activity"/>
    <property type="evidence" value="ECO:0007669"/>
    <property type="project" value="UniProtKB-EC"/>
</dbReference>
<keyword evidence="5" id="KW-0418">Kinase</keyword>
<evidence type="ECO:0000256" key="4">
    <source>
        <dbReference type="ARBA" id="ARBA00022679"/>
    </source>
</evidence>
<dbReference type="Pfam" id="PF08447">
    <property type="entry name" value="PAS_3"/>
    <property type="match status" value="1"/>
</dbReference>
<organism evidence="7 8">
    <name type="scientific">Algoriphagus ornithinivorans</name>
    <dbReference type="NCBI Taxonomy" id="226506"/>
    <lineage>
        <taxon>Bacteria</taxon>
        <taxon>Pseudomonadati</taxon>
        <taxon>Bacteroidota</taxon>
        <taxon>Cytophagia</taxon>
        <taxon>Cytophagales</taxon>
        <taxon>Cyclobacteriaceae</taxon>
        <taxon>Algoriphagus</taxon>
    </lineage>
</organism>
<dbReference type="STRING" id="226506.SAMN04488519_101380"/>
<evidence type="ECO:0000313" key="8">
    <source>
        <dbReference type="Proteomes" id="UP000199564"/>
    </source>
</evidence>
<dbReference type="PANTHER" id="PTHR43304">
    <property type="entry name" value="PHYTOCHROME-LIKE PROTEIN CPH1"/>
    <property type="match status" value="1"/>
</dbReference>
<comment type="catalytic activity">
    <reaction evidence="1">
        <text>ATP + protein L-histidine = ADP + protein N-phospho-L-histidine.</text>
        <dbReference type="EC" id="2.7.13.3"/>
    </reaction>
</comment>
<dbReference type="AlphaFoldDB" id="A0A1I5B4A4"/>
<sequence>MAQFAIRSDYLMQVTLDKNGIVLNSDSGLGPTPSLFEKKDRPIQFADCFLSSDWVKYENNRLKAWQNHHQSFVVDLQKISYPSGNLIKTKWEFFFLSSEIGTCLGIGHPIETQKPYNIGLGDFMDSEDSANEIMDTILEDRLLGFWEFNPFEKSNTISSGLAQTLGYSEEEILSSEKISWEKHIHPEDFKQLTIDLTKHFKSFGNIPFKREFRLISKRNQTIWIMAFGRTIQWTKEHLPKKVQGVILDITEKKKQELWLKEHHYFLKDLAFQQSHTLRAKVANIMGLLDVLDIEQQSIESKRIVEIIKKETQKLDQALKKSIKESVNQNKTFEKEGISSSLDLD</sequence>
<name>A0A1I5B4A4_9BACT</name>
<evidence type="ECO:0000256" key="5">
    <source>
        <dbReference type="ARBA" id="ARBA00022777"/>
    </source>
</evidence>
<proteinExistence type="predicted"/>
<keyword evidence="3" id="KW-0597">Phosphoprotein</keyword>
<evidence type="ECO:0000256" key="2">
    <source>
        <dbReference type="ARBA" id="ARBA00012438"/>
    </source>
</evidence>
<accession>A0A1I5B4A4</accession>
<evidence type="ECO:0000313" key="7">
    <source>
        <dbReference type="EMBL" id="SFN69546.1"/>
    </source>
</evidence>
<protein>
    <recommendedName>
        <fullName evidence="2">histidine kinase</fullName>
        <ecNumber evidence="2">2.7.13.3</ecNumber>
    </recommendedName>
</protein>
<dbReference type="InterPro" id="IPR052162">
    <property type="entry name" value="Sensor_kinase/Photoreceptor"/>
</dbReference>
<dbReference type="EMBL" id="FOVW01000001">
    <property type="protein sequence ID" value="SFN69546.1"/>
    <property type="molecule type" value="Genomic_DNA"/>
</dbReference>
<dbReference type="PANTHER" id="PTHR43304:SF1">
    <property type="entry name" value="PAC DOMAIN-CONTAINING PROTEIN"/>
    <property type="match status" value="1"/>
</dbReference>
<gene>
    <name evidence="7" type="ORF">SAMN04488519_101380</name>
</gene>
<keyword evidence="4" id="KW-0808">Transferase</keyword>
<dbReference type="EC" id="2.7.13.3" evidence="2"/>
<dbReference type="InterPro" id="IPR000700">
    <property type="entry name" value="PAS-assoc_C"/>
</dbReference>
<evidence type="ECO:0000256" key="1">
    <source>
        <dbReference type="ARBA" id="ARBA00000085"/>
    </source>
</evidence>
<evidence type="ECO:0000259" key="6">
    <source>
        <dbReference type="PROSITE" id="PS50113"/>
    </source>
</evidence>
<dbReference type="NCBIfam" id="TIGR00229">
    <property type="entry name" value="sensory_box"/>
    <property type="match status" value="1"/>
</dbReference>
<dbReference type="SUPFAM" id="SSF55785">
    <property type="entry name" value="PYP-like sensor domain (PAS domain)"/>
    <property type="match status" value="1"/>
</dbReference>
<dbReference type="PROSITE" id="PS50113">
    <property type="entry name" value="PAC"/>
    <property type="match status" value="1"/>
</dbReference>
<dbReference type="InterPro" id="IPR013655">
    <property type="entry name" value="PAS_fold_3"/>
</dbReference>
<evidence type="ECO:0000256" key="3">
    <source>
        <dbReference type="ARBA" id="ARBA00022553"/>
    </source>
</evidence>